<dbReference type="GO" id="GO:0000976">
    <property type="term" value="F:transcription cis-regulatory region binding"/>
    <property type="evidence" value="ECO:0007669"/>
    <property type="project" value="UniProtKB-ARBA"/>
</dbReference>
<name>A0A9Q1KTW4_9CARY</name>
<dbReference type="AlphaFoldDB" id="A0A9Q1KTW4"/>
<evidence type="ECO:0000256" key="5">
    <source>
        <dbReference type="ARBA" id="ARBA00023015"/>
    </source>
</evidence>
<dbReference type="PANTHER" id="PTHR47255">
    <property type="entry name" value="GATA TRANSCRIPTION FACTOR 22-RELATED"/>
    <property type="match status" value="1"/>
</dbReference>
<dbReference type="InterPro" id="IPR052138">
    <property type="entry name" value="GATA_ZnFinger_Domain"/>
</dbReference>
<evidence type="ECO:0000256" key="6">
    <source>
        <dbReference type="ARBA" id="ARBA00023125"/>
    </source>
</evidence>
<evidence type="ECO:0000256" key="10">
    <source>
        <dbReference type="PROSITE-ProRule" id="PRU00094"/>
    </source>
</evidence>
<keyword evidence="2" id="KW-0479">Metal-binding</keyword>
<keyword evidence="4" id="KW-0862">Zinc</keyword>
<accession>A0A9Q1KTW4</accession>
<keyword evidence="5" id="KW-0805">Transcription regulation</keyword>
<dbReference type="SMART" id="SM00401">
    <property type="entry name" value="ZnF_GATA"/>
    <property type="match status" value="1"/>
</dbReference>
<proteinExistence type="inferred from homology"/>
<sequence>MSPVNLNLPPSSSSPIPDSPELKDQVLLGQTHDDHVESALFHGKSNDLGQLLPSSSSSSSCPQNNGDDGGFNHGYKPMSNHEELGDKIVIDIMNNSDHKNSKKWKPSKVRIMQKMMGIPKHLHKGGDHHNNLQNNLEQGQHNLCKNNNNNNNSNGATRVCSDCRTTTTPLWRSGPQGPKSLCNACGIRQRKARRAAMAAAAATTGFFVDNRTLPPIAPTKSSKHKVHEKMREKEVDNHLQSHPLPLKKRGKTIDVDKCGFSSSNNKDYVTSNYYYSKKRAYPRDEEEGAILLMALSCSLACSS</sequence>
<feature type="domain" description="GATA-type" evidence="12">
    <location>
        <begin position="154"/>
        <end position="190"/>
    </location>
</feature>
<keyword evidence="6" id="KW-0238">DNA-binding</keyword>
<dbReference type="Gene3D" id="3.30.50.10">
    <property type="entry name" value="Erythroid Transcription Factor GATA-1, subunit A"/>
    <property type="match status" value="1"/>
</dbReference>
<dbReference type="FunFam" id="3.30.50.10:FF:000055">
    <property type="entry name" value="GATA transcription factor 21"/>
    <property type="match status" value="1"/>
</dbReference>
<reference evidence="13" key="1">
    <citation type="submission" date="2022-04" db="EMBL/GenBank/DDBJ databases">
        <title>Carnegiea gigantea Genome sequencing and assembly v2.</title>
        <authorList>
            <person name="Copetti D."/>
            <person name="Sanderson M.J."/>
            <person name="Burquez A."/>
            <person name="Wojciechowski M.F."/>
        </authorList>
    </citation>
    <scope>NUCLEOTIDE SEQUENCE</scope>
    <source>
        <strain evidence="13">SGP5-SGP5p</strain>
        <tissue evidence="13">Aerial part</tissue>
    </source>
</reference>
<dbReference type="Proteomes" id="UP001153076">
    <property type="component" value="Unassembled WGS sequence"/>
</dbReference>
<gene>
    <name evidence="13" type="ORF">Cgig2_011460</name>
</gene>
<comment type="subcellular location">
    <subcellularLocation>
        <location evidence="1">Nucleus</location>
    </subcellularLocation>
</comment>
<evidence type="ECO:0000256" key="2">
    <source>
        <dbReference type="ARBA" id="ARBA00022723"/>
    </source>
</evidence>
<feature type="region of interest" description="Disordered" evidence="11">
    <location>
        <begin position="1"/>
        <end position="31"/>
    </location>
</feature>
<evidence type="ECO:0000256" key="9">
    <source>
        <dbReference type="ARBA" id="ARBA00024019"/>
    </source>
</evidence>
<evidence type="ECO:0000256" key="11">
    <source>
        <dbReference type="SAM" id="MobiDB-lite"/>
    </source>
</evidence>
<evidence type="ECO:0000256" key="4">
    <source>
        <dbReference type="ARBA" id="ARBA00022833"/>
    </source>
</evidence>
<dbReference type="OrthoDB" id="2162994at2759"/>
<comment type="caution">
    <text evidence="13">The sequence shown here is derived from an EMBL/GenBank/DDBJ whole genome shotgun (WGS) entry which is preliminary data.</text>
</comment>
<comment type="similarity">
    <text evidence="9">Belongs to the type IV zinc-finger family. Class B subfamily.</text>
</comment>
<protein>
    <recommendedName>
        <fullName evidence="12">GATA-type domain-containing protein</fullName>
    </recommendedName>
</protein>
<dbReference type="Pfam" id="PF00320">
    <property type="entry name" value="GATA"/>
    <property type="match status" value="1"/>
</dbReference>
<keyword evidence="14" id="KW-1185">Reference proteome</keyword>
<keyword evidence="3 10" id="KW-0863">Zinc-finger</keyword>
<keyword evidence="8" id="KW-0539">Nucleus</keyword>
<dbReference type="GO" id="GO:0006355">
    <property type="term" value="P:regulation of DNA-templated transcription"/>
    <property type="evidence" value="ECO:0007669"/>
    <property type="project" value="InterPro"/>
</dbReference>
<feature type="compositionally biased region" description="Low complexity" evidence="11">
    <location>
        <begin position="1"/>
        <end position="16"/>
    </location>
</feature>
<evidence type="ECO:0000256" key="3">
    <source>
        <dbReference type="ARBA" id="ARBA00022771"/>
    </source>
</evidence>
<dbReference type="InterPro" id="IPR000679">
    <property type="entry name" value="Znf_GATA"/>
</dbReference>
<dbReference type="CDD" id="cd00202">
    <property type="entry name" value="ZnF_GATA"/>
    <property type="match status" value="1"/>
</dbReference>
<dbReference type="GO" id="GO:0005634">
    <property type="term" value="C:nucleus"/>
    <property type="evidence" value="ECO:0007669"/>
    <property type="project" value="UniProtKB-SubCell"/>
</dbReference>
<evidence type="ECO:0000313" key="14">
    <source>
        <dbReference type="Proteomes" id="UP001153076"/>
    </source>
</evidence>
<evidence type="ECO:0000256" key="1">
    <source>
        <dbReference type="ARBA" id="ARBA00004123"/>
    </source>
</evidence>
<keyword evidence="7" id="KW-0804">Transcription</keyword>
<dbReference type="InterPro" id="IPR013088">
    <property type="entry name" value="Znf_NHR/GATA"/>
</dbReference>
<dbReference type="EMBL" id="JAKOGI010000027">
    <property type="protein sequence ID" value="KAJ8448839.1"/>
    <property type="molecule type" value="Genomic_DNA"/>
</dbReference>
<evidence type="ECO:0000259" key="12">
    <source>
        <dbReference type="PROSITE" id="PS50114"/>
    </source>
</evidence>
<dbReference type="PROSITE" id="PS50114">
    <property type="entry name" value="GATA_ZN_FINGER_2"/>
    <property type="match status" value="1"/>
</dbReference>
<feature type="region of interest" description="Disordered" evidence="11">
    <location>
        <begin position="45"/>
        <end position="79"/>
    </location>
</feature>
<evidence type="ECO:0000256" key="7">
    <source>
        <dbReference type="ARBA" id="ARBA00023163"/>
    </source>
</evidence>
<dbReference type="GO" id="GO:0008270">
    <property type="term" value="F:zinc ion binding"/>
    <property type="evidence" value="ECO:0007669"/>
    <property type="project" value="UniProtKB-KW"/>
</dbReference>
<dbReference type="SUPFAM" id="SSF57716">
    <property type="entry name" value="Glucocorticoid receptor-like (DNA-binding domain)"/>
    <property type="match status" value="1"/>
</dbReference>
<evidence type="ECO:0000313" key="13">
    <source>
        <dbReference type="EMBL" id="KAJ8448839.1"/>
    </source>
</evidence>
<dbReference type="PANTHER" id="PTHR47255:SF4">
    <property type="entry name" value="GATA ZINC FINGER DOMAIN-CONTAINING PROTEIN 12"/>
    <property type="match status" value="1"/>
</dbReference>
<organism evidence="13 14">
    <name type="scientific">Carnegiea gigantea</name>
    <dbReference type="NCBI Taxonomy" id="171969"/>
    <lineage>
        <taxon>Eukaryota</taxon>
        <taxon>Viridiplantae</taxon>
        <taxon>Streptophyta</taxon>
        <taxon>Embryophyta</taxon>
        <taxon>Tracheophyta</taxon>
        <taxon>Spermatophyta</taxon>
        <taxon>Magnoliopsida</taxon>
        <taxon>eudicotyledons</taxon>
        <taxon>Gunneridae</taxon>
        <taxon>Pentapetalae</taxon>
        <taxon>Caryophyllales</taxon>
        <taxon>Cactineae</taxon>
        <taxon>Cactaceae</taxon>
        <taxon>Cactoideae</taxon>
        <taxon>Echinocereeae</taxon>
        <taxon>Carnegiea</taxon>
    </lineage>
</organism>
<evidence type="ECO:0000256" key="8">
    <source>
        <dbReference type="ARBA" id="ARBA00023242"/>
    </source>
</evidence>
<dbReference type="PROSITE" id="PS00344">
    <property type="entry name" value="GATA_ZN_FINGER_1"/>
    <property type="match status" value="1"/>
</dbReference>